<sequence length="124" mass="13329">MTSDDRIPDEDELPFPDVDADEVRDGIRADRAAAGEKLARGIALNARLPQDREARLKAHSTAPIVYEMVRQYARENGVAVKDVLEGSVGSITVAAPKLGYTTVAEAEQAQQQLNAALDGVVDNV</sequence>
<organism evidence="2 3">
    <name type="scientific">Halosimplex pelagicum</name>
    <dbReference type="NCBI Taxonomy" id="869886"/>
    <lineage>
        <taxon>Archaea</taxon>
        <taxon>Methanobacteriati</taxon>
        <taxon>Methanobacteriota</taxon>
        <taxon>Stenosarchaea group</taxon>
        <taxon>Halobacteria</taxon>
        <taxon>Halobacteriales</taxon>
        <taxon>Haloarculaceae</taxon>
        <taxon>Halosimplex</taxon>
    </lineage>
</organism>
<dbReference type="EMBL" id="CP058909">
    <property type="protein sequence ID" value="QLH82448.1"/>
    <property type="molecule type" value="Genomic_DNA"/>
</dbReference>
<reference evidence="2 3" key="1">
    <citation type="submission" date="2020-07" db="EMBL/GenBank/DDBJ databases">
        <title>Halosimplex litoreum sp. nov. and Halosimplex rubrum sp. nov., isolated from different salt environments.</title>
        <authorList>
            <person name="Cui H."/>
        </authorList>
    </citation>
    <scope>NUCLEOTIDE SEQUENCE [LARGE SCALE GENOMIC DNA]</scope>
    <source>
        <strain evidence="2 3">R2</strain>
    </source>
</reference>
<dbReference type="RefSeq" id="WP_179917599.1">
    <property type="nucleotide sequence ID" value="NZ_CP058909.1"/>
</dbReference>
<dbReference type="KEGG" id="hpel:HZS54_12860"/>
<name>A0A7D5P9Y9_9EURY</name>
<evidence type="ECO:0000313" key="2">
    <source>
        <dbReference type="EMBL" id="QLH82504.1"/>
    </source>
</evidence>
<protein>
    <submittedName>
        <fullName evidence="2">Uncharacterized protein</fullName>
    </submittedName>
</protein>
<accession>A0A7D5P9Y9</accession>
<gene>
    <name evidence="1" type="ORF">HZS54_12860</name>
    <name evidence="2" type="ORF">HZS54_13165</name>
</gene>
<keyword evidence="3" id="KW-1185">Reference proteome</keyword>
<dbReference type="KEGG" id="hpel:HZS54_13165"/>
<proteinExistence type="predicted"/>
<dbReference type="GeneID" id="56083556"/>
<evidence type="ECO:0000313" key="3">
    <source>
        <dbReference type="Proteomes" id="UP000509346"/>
    </source>
</evidence>
<evidence type="ECO:0000313" key="1">
    <source>
        <dbReference type="EMBL" id="QLH82448.1"/>
    </source>
</evidence>
<dbReference type="AlphaFoldDB" id="A0A7D5P9Y9"/>
<dbReference type="Proteomes" id="UP000509346">
    <property type="component" value="Chromosome"/>
</dbReference>
<dbReference type="EMBL" id="CP058909">
    <property type="protein sequence ID" value="QLH82504.1"/>
    <property type="molecule type" value="Genomic_DNA"/>
</dbReference>